<evidence type="ECO:0000256" key="8">
    <source>
        <dbReference type="RuleBase" id="RU361270"/>
    </source>
</evidence>
<accession>A0A544VYM8</accession>
<dbReference type="AlphaFoldDB" id="A0A544VYM8"/>
<evidence type="ECO:0000256" key="4">
    <source>
        <dbReference type="ARBA" id="ARBA00011881"/>
    </source>
</evidence>
<dbReference type="InterPro" id="IPR023418">
    <property type="entry name" value="Thyroxine_BS"/>
</dbReference>
<keyword evidence="5 8" id="KW-0659">Purine metabolism</keyword>
<gene>
    <name evidence="10" type="primary">uraH</name>
    <name evidence="10" type="ORF">D8S82_18995</name>
</gene>
<comment type="subunit">
    <text evidence="4 8">Homotetramer.</text>
</comment>
<keyword evidence="11" id="KW-1185">Reference proteome</keyword>
<dbReference type="GO" id="GO:0006144">
    <property type="term" value="P:purine nucleobase metabolic process"/>
    <property type="evidence" value="ECO:0007669"/>
    <property type="project" value="UniProtKB-KW"/>
</dbReference>
<comment type="similarity">
    <text evidence="3 8">Belongs to the transthyretin family. 5-hydroxyisourate hydrolase subfamily.</text>
</comment>
<feature type="binding site" evidence="7">
    <location>
        <position position="103"/>
    </location>
    <ligand>
        <name>substrate</name>
    </ligand>
</feature>
<comment type="catalytic activity">
    <reaction evidence="1 8">
        <text>5-hydroxyisourate + H2O = 5-hydroxy-2-oxo-4-ureido-2,5-dihydro-1H-imidazole-5-carboxylate + H(+)</text>
        <dbReference type="Rhea" id="RHEA:23736"/>
        <dbReference type="ChEBI" id="CHEBI:15377"/>
        <dbReference type="ChEBI" id="CHEBI:15378"/>
        <dbReference type="ChEBI" id="CHEBI:18072"/>
        <dbReference type="ChEBI" id="CHEBI:58639"/>
        <dbReference type="EC" id="3.5.2.17"/>
    </reaction>
</comment>
<evidence type="ECO:0000256" key="7">
    <source>
        <dbReference type="PIRSR" id="PIRSR600895-51"/>
    </source>
</evidence>
<dbReference type="PANTHER" id="PTHR10395:SF7">
    <property type="entry name" value="5-HYDROXYISOURATE HYDROLASE"/>
    <property type="match status" value="1"/>
</dbReference>
<evidence type="ECO:0000259" key="9">
    <source>
        <dbReference type="SMART" id="SM00095"/>
    </source>
</evidence>
<feature type="binding site" evidence="7">
    <location>
        <position position="6"/>
    </location>
    <ligand>
        <name>substrate</name>
    </ligand>
</feature>
<dbReference type="InterPro" id="IPR036817">
    <property type="entry name" value="Transthyretin/HIU_hydrolase_sf"/>
</dbReference>
<dbReference type="InterPro" id="IPR014306">
    <property type="entry name" value="Hydroxyisourate_hydrolase"/>
</dbReference>
<evidence type="ECO:0000256" key="3">
    <source>
        <dbReference type="ARBA" id="ARBA00009850"/>
    </source>
</evidence>
<dbReference type="InterPro" id="IPR023416">
    <property type="entry name" value="Transthyretin/HIU_hydrolase_d"/>
</dbReference>
<sequence length="106" mass="11180">MSLSTHVLDATSGRPAAGVTVTLADRLGEPLTVGTTDDDGRIAQLGDDLPAGVYRLHFDTGAYFAALGVPTFYPEVIVAFEITDAGGKYHVPVLLSPYAYSTYRGS</sequence>
<dbReference type="SMART" id="SM00095">
    <property type="entry name" value="TR_THY"/>
    <property type="match status" value="1"/>
</dbReference>
<dbReference type="PANTHER" id="PTHR10395">
    <property type="entry name" value="URICASE AND TRANSTHYRETIN-RELATED"/>
    <property type="match status" value="1"/>
</dbReference>
<feature type="binding site" evidence="7">
    <location>
        <position position="41"/>
    </location>
    <ligand>
        <name>substrate</name>
    </ligand>
</feature>
<dbReference type="Gene3D" id="2.60.40.180">
    <property type="entry name" value="Transthyretin/hydroxyisourate hydrolase domain"/>
    <property type="match status" value="1"/>
</dbReference>
<keyword evidence="6 8" id="KW-0378">Hydrolase</keyword>
<dbReference type="EC" id="3.5.2.17" evidence="8"/>
<comment type="caution">
    <text evidence="10">The sequence shown here is derived from an EMBL/GenBank/DDBJ whole genome shotgun (WGS) entry which is preliminary data.</text>
</comment>
<evidence type="ECO:0000256" key="2">
    <source>
        <dbReference type="ARBA" id="ARBA00002704"/>
    </source>
</evidence>
<dbReference type="NCBIfam" id="TIGR02962">
    <property type="entry name" value="hdxy_isourate"/>
    <property type="match status" value="1"/>
</dbReference>
<feature type="domain" description="Transthyretin/hydroxyisourate hydrolase" evidence="9">
    <location>
        <begin position="1"/>
        <end position="105"/>
    </location>
</feature>
<dbReference type="Pfam" id="PF00576">
    <property type="entry name" value="Transthyretin"/>
    <property type="match status" value="1"/>
</dbReference>
<evidence type="ECO:0000256" key="6">
    <source>
        <dbReference type="ARBA" id="ARBA00022801"/>
    </source>
</evidence>
<dbReference type="GO" id="GO:0033971">
    <property type="term" value="F:hydroxyisourate hydrolase activity"/>
    <property type="evidence" value="ECO:0007669"/>
    <property type="project" value="UniProtKB-EC"/>
</dbReference>
<reference evidence="10 11" key="1">
    <citation type="submission" date="2018-10" db="EMBL/GenBank/DDBJ databases">
        <title>Draft genome of Mycobacterium hodleri strain B.</title>
        <authorList>
            <person name="Amande T.J."/>
            <person name="Mcgenity T.J."/>
        </authorList>
    </citation>
    <scope>NUCLEOTIDE SEQUENCE [LARGE SCALE GENOMIC DNA]</scope>
    <source>
        <strain evidence="10 11">B</strain>
    </source>
</reference>
<dbReference type="SUPFAM" id="SSF49472">
    <property type="entry name" value="Transthyretin (synonym: prealbumin)"/>
    <property type="match status" value="1"/>
</dbReference>
<protein>
    <recommendedName>
        <fullName evidence="8">5-hydroxyisourate hydrolase</fullName>
        <shortName evidence="8">HIU hydrolase</shortName>
        <shortName evidence="8">HIUHase</shortName>
        <ecNumber evidence="8">3.5.2.17</ecNumber>
    </recommendedName>
</protein>
<dbReference type="PRINTS" id="PR00189">
    <property type="entry name" value="TRNSTHYRETIN"/>
</dbReference>
<comment type="function">
    <text evidence="2">Catalyzes the hydrolysis of 5-hydroxyisourate (HIU) to 2-oxo-4-hydroxy-4-carboxy-5-ureidoimidazoline (OHCU).</text>
</comment>
<evidence type="ECO:0000313" key="11">
    <source>
        <dbReference type="Proteomes" id="UP000315759"/>
    </source>
</evidence>
<organism evidence="10 11">
    <name type="scientific">Mycolicibacterium hodleri</name>
    <dbReference type="NCBI Taxonomy" id="49897"/>
    <lineage>
        <taxon>Bacteria</taxon>
        <taxon>Bacillati</taxon>
        <taxon>Actinomycetota</taxon>
        <taxon>Actinomycetes</taxon>
        <taxon>Mycobacteriales</taxon>
        <taxon>Mycobacteriaceae</taxon>
        <taxon>Mycolicibacterium</taxon>
    </lineage>
</organism>
<dbReference type="PROSITE" id="PS00768">
    <property type="entry name" value="TRANSTHYRETIN_1"/>
    <property type="match status" value="1"/>
</dbReference>
<dbReference type="CDD" id="cd05822">
    <property type="entry name" value="TLP_HIUase"/>
    <property type="match status" value="1"/>
</dbReference>
<dbReference type="Proteomes" id="UP000315759">
    <property type="component" value="Unassembled WGS sequence"/>
</dbReference>
<evidence type="ECO:0000256" key="5">
    <source>
        <dbReference type="ARBA" id="ARBA00022631"/>
    </source>
</evidence>
<proteinExistence type="inferred from homology"/>
<evidence type="ECO:0000313" key="10">
    <source>
        <dbReference type="EMBL" id="TQR85081.1"/>
    </source>
</evidence>
<evidence type="ECO:0000256" key="1">
    <source>
        <dbReference type="ARBA" id="ARBA00001043"/>
    </source>
</evidence>
<dbReference type="EMBL" id="VIFX01000024">
    <property type="protein sequence ID" value="TQR85081.1"/>
    <property type="molecule type" value="Genomic_DNA"/>
</dbReference>
<name>A0A544VYM8_9MYCO</name>
<dbReference type="RefSeq" id="WP_142553582.1">
    <property type="nucleotide sequence ID" value="NZ_VIFX01000024.1"/>
</dbReference>
<dbReference type="InterPro" id="IPR000895">
    <property type="entry name" value="Transthyretin/HIU_hydrolase"/>
</dbReference>